<dbReference type="Proteomes" id="UP000001745">
    <property type="component" value="Unassembled WGS sequence"/>
</dbReference>
<evidence type="ECO:0000256" key="1">
    <source>
        <dbReference type="SAM" id="MobiDB-lite"/>
    </source>
</evidence>
<evidence type="ECO:0000313" key="3">
    <source>
        <dbReference type="Proteomes" id="UP000001745"/>
    </source>
</evidence>
<dbReference type="InParanoid" id="B8MRR7"/>
<sequence>MHQYSAGKAKKVEDAILWFERCKIVLTDIVLLGEDKTDVQTPEISASKGKGLVYDDVEDSPTVQRKERISRLTDAISRLIDGDLNNPFRNEEDPFLSNNSTPQKEPTSKLLDKFGSQSPLTPSPLHIRKRFSMSPASHVGMLPSPALRFNRSVSVETECRDQVVSSMASTPDQHGGLRTLASVMKDMSDWESETGNSTISRGQDIRYLDDYRASPTRSRYSPSVDGRDLLSNQATRDDRDAREASIEAIKERLRGEIEGRVAQRMQKHEEHILVNTSSIVASSEMHNTTSSPPTSPSPNNTKVKAKEIPRSLSDLIRDYLGPEGNEKVKAFSPRPIPHSSSAKPLPLCPKSKTSVKIVSGSDSDKASLARLMHSWEGASFNGVYMVGSDYHSLHLVERTRPQLREKYGPSNKDLEGHIARFENHLSSFLGSLQYNIINLRQLANEIKTNRAQYLQIQKMPPSKSYWSFSSLSQDAMDETAVGDGDDNEGRKNSTVNYLKPNPGWAAPGTELNETKEARIKRLKEDGFQAVGLRNEKRGYKGDEYYSNLCDEALRGFQSL</sequence>
<feature type="region of interest" description="Disordered" evidence="1">
    <location>
        <begin position="283"/>
        <end position="303"/>
    </location>
</feature>
<dbReference type="OrthoDB" id="4224657at2759"/>
<dbReference type="VEuPathDB" id="FungiDB:TSTA_057190"/>
<feature type="region of interest" description="Disordered" evidence="1">
    <location>
        <begin position="83"/>
        <end position="125"/>
    </location>
</feature>
<dbReference type="RefSeq" id="XP_002487335.1">
    <property type="nucleotide sequence ID" value="XM_002487290.1"/>
</dbReference>
<name>B8MRR7_TALSN</name>
<protein>
    <submittedName>
        <fullName evidence="2">Uncharacterized protein</fullName>
    </submittedName>
</protein>
<dbReference type="AlphaFoldDB" id="B8MRR7"/>
<evidence type="ECO:0000313" key="2">
    <source>
        <dbReference type="EMBL" id="EED13224.1"/>
    </source>
</evidence>
<dbReference type="EMBL" id="EQ962659">
    <property type="protein sequence ID" value="EED13224.1"/>
    <property type="molecule type" value="Genomic_DNA"/>
</dbReference>
<keyword evidence="3" id="KW-1185">Reference proteome</keyword>
<dbReference type="HOGENOM" id="CLU_487602_0_0_1"/>
<proteinExistence type="predicted"/>
<reference evidence="3" key="1">
    <citation type="journal article" date="2015" name="Genome Announc.">
        <title>Genome sequence of the AIDS-associated pathogen Penicillium marneffei (ATCC18224) and its near taxonomic relative Talaromyces stipitatus (ATCC10500).</title>
        <authorList>
            <person name="Nierman W.C."/>
            <person name="Fedorova-Abrams N.D."/>
            <person name="Andrianopoulos A."/>
        </authorList>
    </citation>
    <scope>NUCLEOTIDE SEQUENCE [LARGE SCALE GENOMIC DNA]</scope>
    <source>
        <strain evidence="3">ATCC 10500 / CBS 375.48 / QM 6759 / NRRL 1006</strain>
    </source>
</reference>
<gene>
    <name evidence="2" type="ORF">TSTA_057190</name>
</gene>
<dbReference type="GeneID" id="8109950"/>
<dbReference type="PhylomeDB" id="B8MRR7"/>
<feature type="region of interest" description="Disordered" evidence="1">
    <location>
        <begin position="213"/>
        <end position="242"/>
    </location>
</feature>
<feature type="compositionally biased region" description="Low complexity" evidence="1">
    <location>
        <begin position="287"/>
        <end position="301"/>
    </location>
</feature>
<organism evidence="2 3">
    <name type="scientific">Talaromyces stipitatus (strain ATCC 10500 / CBS 375.48 / QM 6759 / NRRL 1006)</name>
    <name type="common">Penicillium stipitatum</name>
    <dbReference type="NCBI Taxonomy" id="441959"/>
    <lineage>
        <taxon>Eukaryota</taxon>
        <taxon>Fungi</taxon>
        <taxon>Dikarya</taxon>
        <taxon>Ascomycota</taxon>
        <taxon>Pezizomycotina</taxon>
        <taxon>Eurotiomycetes</taxon>
        <taxon>Eurotiomycetidae</taxon>
        <taxon>Eurotiales</taxon>
        <taxon>Trichocomaceae</taxon>
        <taxon>Talaromyces</taxon>
        <taxon>Talaromyces sect. Talaromyces</taxon>
    </lineage>
</organism>
<accession>B8MRR7</accession>
<feature type="compositionally biased region" description="Polar residues" evidence="1">
    <location>
        <begin position="96"/>
        <end position="105"/>
    </location>
</feature>